<feature type="region of interest" description="Disordered" evidence="6">
    <location>
        <begin position="181"/>
        <end position="238"/>
    </location>
</feature>
<dbReference type="Pfam" id="PF14634">
    <property type="entry name" value="zf-RING_5"/>
    <property type="match status" value="1"/>
</dbReference>
<dbReference type="PROSITE" id="PS00518">
    <property type="entry name" value="ZF_RING_1"/>
    <property type="match status" value="1"/>
</dbReference>
<keyword evidence="9" id="KW-1185">Reference proteome</keyword>
<evidence type="ECO:0000259" key="7">
    <source>
        <dbReference type="PROSITE" id="PS50089"/>
    </source>
</evidence>
<dbReference type="OrthoDB" id="441210at2759"/>
<keyword evidence="2 4" id="KW-0863">Zinc-finger</keyword>
<dbReference type="InterPro" id="IPR001841">
    <property type="entry name" value="Znf_RING"/>
</dbReference>
<dbReference type="InterPro" id="IPR017907">
    <property type="entry name" value="Znf_RING_CS"/>
</dbReference>
<evidence type="ECO:0000313" key="9">
    <source>
        <dbReference type="Proteomes" id="UP000316726"/>
    </source>
</evidence>
<reference evidence="8 9" key="1">
    <citation type="submission" date="2018-07" db="EMBL/GenBank/DDBJ databases">
        <title>The complete nuclear genome of the prasinophyte Chloropicon primus (CCMP1205).</title>
        <authorList>
            <person name="Pombert J.-F."/>
            <person name="Otis C."/>
            <person name="Turmel M."/>
            <person name="Lemieux C."/>
        </authorList>
    </citation>
    <scope>NUCLEOTIDE SEQUENCE [LARGE SCALE GENOMIC DNA]</scope>
    <source>
        <strain evidence="8 9">CCMP1205</strain>
    </source>
</reference>
<evidence type="ECO:0000256" key="3">
    <source>
        <dbReference type="ARBA" id="ARBA00022833"/>
    </source>
</evidence>
<feature type="region of interest" description="Disordered" evidence="6">
    <location>
        <begin position="245"/>
        <end position="264"/>
    </location>
</feature>
<evidence type="ECO:0000256" key="5">
    <source>
        <dbReference type="SAM" id="Coils"/>
    </source>
</evidence>
<dbReference type="InterPro" id="IPR055328">
    <property type="entry name" value="HEI10-like"/>
</dbReference>
<dbReference type="Gene3D" id="3.30.40.10">
    <property type="entry name" value="Zinc/RING finger domain, C3HC4 (zinc finger)"/>
    <property type="match status" value="1"/>
</dbReference>
<dbReference type="InterPro" id="IPR013083">
    <property type="entry name" value="Znf_RING/FYVE/PHD"/>
</dbReference>
<feature type="domain" description="RING-type" evidence="7">
    <location>
        <begin position="3"/>
        <end position="43"/>
    </location>
</feature>
<name>A0A5B8MIB5_9CHLO</name>
<accession>A0A5B8MIB5</accession>
<feature type="coiled-coil region" evidence="5">
    <location>
        <begin position="142"/>
        <end position="179"/>
    </location>
</feature>
<evidence type="ECO:0000256" key="4">
    <source>
        <dbReference type="PROSITE-ProRule" id="PRU00175"/>
    </source>
</evidence>
<evidence type="ECO:0000256" key="1">
    <source>
        <dbReference type="ARBA" id="ARBA00022723"/>
    </source>
</evidence>
<dbReference type="Proteomes" id="UP000316726">
    <property type="component" value="Chromosome 3"/>
</dbReference>
<gene>
    <name evidence="8" type="ORF">A3770_03p27110</name>
</gene>
<keyword evidence="3" id="KW-0862">Zinc</keyword>
<evidence type="ECO:0000256" key="2">
    <source>
        <dbReference type="ARBA" id="ARBA00022771"/>
    </source>
</evidence>
<organism evidence="8 9">
    <name type="scientific">Chloropicon primus</name>
    <dbReference type="NCBI Taxonomy" id="1764295"/>
    <lineage>
        <taxon>Eukaryota</taxon>
        <taxon>Viridiplantae</taxon>
        <taxon>Chlorophyta</taxon>
        <taxon>Chloropicophyceae</taxon>
        <taxon>Chloropicales</taxon>
        <taxon>Chloropicaceae</taxon>
        <taxon>Chloropicon</taxon>
    </lineage>
</organism>
<protein>
    <recommendedName>
        <fullName evidence="7">RING-type domain-containing protein</fullName>
    </recommendedName>
</protein>
<dbReference type="SUPFAM" id="SSF57850">
    <property type="entry name" value="RING/U-box"/>
    <property type="match status" value="1"/>
</dbReference>
<sequence length="343" mass="38956">MRCNKCSEPFGPSDQMALSKCDHVFCLNCAKEIVDAGEGCVVCGRALSKASFKVAVYQRDLSDARYMLCGQSPEFILQSCASALHFFQEQSRIEVARAAQEEMASFQQAVKAKLSEVHSAYKRYKARCSEFAEDQASMLRDRSELQEKYAHKTAQSRRLQEMCEKLQNENERLKKVRGAPFFEGKRPQASEDRQRMVPAPPRNRNSYRPEVYPKGRGSFLSHQPHQVSEESEGRRNGQRIVAASSAMRKRGSYQHQQAETRPRVKRAISGASSFQTLPRATVSAGFRASKRRIFEITNERRGGDWDKQWSINPGGSQGRVMEEVNHTHKDPFAINQSAFSYLN</sequence>
<dbReference type="EMBL" id="CP031036">
    <property type="protein sequence ID" value="QDZ20193.1"/>
    <property type="molecule type" value="Genomic_DNA"/>
</dbReference>
<feature type="compositionally biased region" description="Basic and acidic residues" evidence="6">
    <location>
        <begin position="183"/>
        <end position="195"/>
    </location>
</feature>
<keyword evidence="5" id="KW-0175">Coiled coil</keyword>
<dbReference type="PANTHER" id="PTHR47384">
    <property type="entry name" value="E3 UBIQUITIN-PROTEIN LIGASE CCNB1IP1 HOMOLOG"/>
    <property type="match status" value="1"/>
</dbReference>
<evidence type="ECO:0000256" key="6">
    <source>
        <dbReference type="SAM" id="MobiDB-lite"/>
    </source>
</evidence>
<proteinExistence type="predicted"/>
<keyword evidence="1" id="KW-0479">Metal-binding</keyword>
<dbReference type="GO" id="GO:0008270">
    <property type="term" value="F:zinc ion binding"/>
    <property type="evidence" value="ECO:0007669"/>
    <property type="project" value="UniProtKB-KW"/>
</dbReference>
<dbReference type="PROSITE" id="PS50089">
    <property type="entry name" value="ZF_RING_2"/>
    <property type="match status" value="1"/>
</dbReference>
<dbReference type="STRING" id="1764295.A0A5B8MIB5"/>
<dbReference type="PANTHER" id="PTHR47384:SF2">
    <property type="entry name" value="E3 UBIQUITIN-PROTEIN LIGASE CCNB1IP1 HOMOLOG"/>
    <property type="match status" value="1"/>
</dbReference>
<dbReference type="AlphaFoldDB" id="A0A5B8MIB5"/>
<evidence type="ECO:0000313" key="8">
    <source>
        <dbReference type="EMBL" id="QDZ20193.1"/>
    </source>
</evidence>